<name>A0A8T1AJK4_9STRA</name>
<proteinExistence type="predicted"/>
<comment type="caution">
    <text evidence="1">The sequence shown here is derived from an EMBL/GenBank/DDBJ whole genome shotgun (WGS) entry which is preliminary data.</text>
</comment>
<accession>A0A8T1AJK4</accession>
<evidence type="ECO:0000313" key="2">
    <source>
        <dbReference type="Proteomes" id="UP000736787"/>
    </source>
</evidence>
<evidence type="ECO:0000313" key="1">
    <source>
        <dbReference type="EMBL" id="KAG2880579.1"/>
    </source>
</evidence>
<dbReference type="AlphaFoldDB" id="A0A8T1AJK4"/>
<dbReference type="EMBL" id="RCMK01002510">
    <property type="protein sequence ID" value="KAG2880579.1"/>
    <property type="molecule type" value="Genomic_DNA"/>
</dbReference>
<dbReference type="Proteomes" id="UP000736787">
    <property type="component" value="Unassembled WGS sequence"/>
</dbReference>
<gene>
    <name evidence="1" type="ORF">PC117_g26530</name>
</gene>
<organism evidence="1 2">
    <name type="scientific">Phytophthora cactorum</name>
    <dbReference type="NCBI Taxonomy" id="29920"/>
    <lineage>
        <taxon>Eukaryota</taxon>
        <taxon>Sar</taxon>
        <taxon>Stramenopiles</taxon>
        <taxon>Oomycota</taxon>
        <taxon>Peronosporomycetes</taxon>
        <taxon>Peronosporales</taxon>
        <taxon>Peronosporaceae</taxon>
        <taxon>Phytophthora</taxon>
    </lineage>
</organism>
<reference evidence="1" key="1">
    <citation type="submission" date="2018-10" db="EMBL/GenBank/DDBJ databases">
        <title>Effector identification in a new, highly contiguous assembly of the strawberry crown rot pathogen Phytophthora cactorum.</title>
        <authorList>
            <person name="Armitage A.D."/>
            <person name="Nellist C.F."/>
            <person name="Bates H."/>
            <person name="Vickerstaff R.J."/>
            <person name="Harrison R.J."/>
        </authorList>
    </citation>
    <scope>NUCLEOTIDE SEQUENCE</scope>
    <source>
        <strain evidence="1">4040</strain>
    </source>
</reference>
<protein>
    <submittedName>
        <fullName evidence="1">Uncharacterized protein</fullName>
    </submittedName>
</protein>
<sequence length="106" mass="11856">MNGSWKAAGESFSRKNNQLMFARHSAWFGQQMVSSGREHAGQDAYCHATSIESSVSSNRKAAVVYIADSPKSLCRVSMWITEHKGKALPWSLSRVNMLVQYSYPLN</sequence>